<accession>A0ACA9K542</accession>
<keyword evidence="2" id="KW-1185">Reference proteome</keyword>
<gene>
    <name evidence="1" type="ORF">ACOLOM_LOCUS834</name>
</gene>
<evidence type="ECO:0000313" key="1">
    <source>
        <dbReference type="EMBL" id="CAG8452936.1"/>
    </source>
</evidence>
<dbReference type="EMBL" id="CAJVPT010000913">
    <property type="protein sequence ID" value="CAG8452936.1"/>
    <property type="molecule type" value="Genomic_DNA"/>
</dbReference>
<name>A0ACA9K542_9GLOM</name>
<proteinExistence type="predicted"/>
<reference evidence="1" key="1">
    <citation type="submission" date="2021-06" db="EMBL/GenBank/DDBJ databases">
        <authorList>
            <person name="Kallberg Y."/>
            <person name="Tangrot J."/>
            <person name="Rosling A."/>
        </authorList>
    </citation>
    <scope>NUCLEOTIDE SEQUENCE</scope>
    <source>
        <strain evidence="1">CL356</strain>
    </source>
</reference>
<sequence>MPQEVQLASQQGQISADDKLTAITNRNKTVEKKQTRTDEPQKSLKRTAPSDMVGQGDAKRKATQGSKKPVDKLVDGATLRGSDPNFIAANAVTLLSTVATVQAVDNSHHFAENLSAAASLANSVSSPIAVAPLSSSQQTGISGMTPNANMVEFLNNATAAQVQAQAQGQIQEANSTGKRSSTSRNLSNDERRQRRLLRNRVAAKECRRKKKAYVADLEEKVTRLEEENIRLQKEVEELSSKTSQIEEYARLQKEVEELKTKLALCTGQADVKKELKANPKGDTNKNDSTESKLLSLKS</sequence>
<evidence type="ECO:0000313" key="2">
    <source>
        <dbReference type="Proteomes" id="UP000789525"/>
    </source>
</evidence>
<organism evidence="1 2">
    <name type="scientific">Acaulospora colombiana</name>
    <dbReference type="NCBI Taxonomy" id="27376"/>
    <lineage>
        <taxon>Eukaryota</taxon>
        <taxon>Fungi</taxon>
        <taxon>Fungi incertae sedis</taxon>
        <taxon>Mucoromycota</taxon>
        <taxon>Glomeromycotina</taxon>
        <taxon>Glomeromycetes</taxon>
        <taxon>Diversisporales</taxon>
        <taxon>Acaulosporaceae</taxon>
        <taxon>Acaulospora</taxon>
    </lineage>
</organism>
<protein>
    <submittedName>
        <fullName evidence="1">3727_t:CDS:1</fullName>
    </submittedName>
</protein>
<dbReference type="Proteomes" id="UP000789525">
    <property type="component" value="Unassembled WGS sequence"/>
</dbReference>
<comment type="caution">
    <text evidence="1">The sequence shown here is derived from an EMBL/GenBank/DDBJ whole genome shotgun (WGS) entry which is preliminary data.</text>
</comment>